<dbReference type="InterPro" id="IPR001347">
    <property type="entry name" value="SIS_dom"/>
</dbReference>
<name>A0A6N7IZ55_9FIRM</name>
<dbReference type="GO" id="GO:0003700">
    <property type="term" value="F:DNA-binding transcription factor activity"/>
    <property type="evidence" value="ECO:0007669"/>
    <property type="project" value="InterPro"/>
</dbReference>
<proteinExistence type="predicted"/>
<keyword evidence="7" id="KW-1185">Reference proteome</keyword>
<dbReference type="EMBL" id="VOGC01000002">
    <property type="protein sequence ID" value="MQN00627.1"/>
    <property type="molecule type" value="Genomic_DNA"/>
</dbReference>
<dbReference type="PANTHER" id="PTHR30514:SF18">
    <property type="entry name" value="RPIR-FAMILY TRANSCRIPTIONAL REGULATOR"/>
    <property type="match status" value="1"/>
</dbReference>
<dbReference type="InterPro" id="IPR036388">
    <property type="entry name" value="WH-like_DNA-bd_sf"/>
</dbReference>
<dbReference type="InterPro" id="IPR046348">
    <property type="entry name" value="SIS_dom_sf"/>
</dbReference>
<dbReference type="Gene3D" id="1.10.10.10">
    <property type="entry name" value="Winged helix-like DNA-binding domain superfamily/Winged helix DNA-binding domain"/>
    <property type="match status" value="1"/>
</dbReference>
<organism evidence="6 7">
    <name type="scientific">Candidatus Weimeria bifida</name>
    <dbReference type="NCBI Taxonomy" id="2599074"/>
    <lineage>
        <taxon>Bacteria</taxon>
        <taxon>Bacillati</taxon>
        <taxon>Bacillota</taxon>
        <taxon>Clostridia</taxon>
        <taxon>Lachnospirales</taxon>
        <taxon>Lachnospiraceae</taxon>
        <taxon>Candidatus Weimeria</taxon>
    </lineage>
</organism>
<evidence type="ECO:0000256" key="3">
    <source>
        <dbReference type="ARBA" id="ARBA00023163"/>
    </source>
</evidence>
<dbReference type="InterPro" id="IPR047640">
    <property type="entry name" value="RpiR-like"/>
</dbReference>
<evidence type="ECO:0000256" key="1">
    <source>
        <dbReference type="ARBA" id="ARBA00023015"/>
    </source>
</evidence>
<evidence type="ECO:0000259" key="4">
    <source>
        <dbReference type="PROSITE" id="PS51071"/>
    </source>
</evidence>
<dbReference type="AlphaFoldDB" id="A0A6N7IZ55"/>
<feature type="domain" description="HTH rpiR-type" evidence="4">
    <location>
        <begin position="3"/>
        <end position="79"/>
    </location>
</feature>
<dbReference type="InterPro" id="IPR000281">
    <property type="entry name" value="HTH_RpiR"/>
</dbReference>
<dbReference type="Gene3D" id="3.40.50.10490">
    <property type="entry name" value="Glucose-6-phosphate isomerase like protein, domain 1"/>
    <property type="match status" value="1"/>
</dbReference>
<dbReference type="PROSITE" id="PS51071">
    <property type="entry name" value="HTH_RPIR"/>
    <property type="match status" value="1"/>
</dbReference>
<evidence type="ECO:0000259" key="5">
    <source>
        <dbReference type="PROSITE" id="PS51464"/>
    </source>
</evidence>
<sequence>MRDDVFTRINDRYSSMSKGQQQLSAYITDCIDKAAFMNAYELGSRVGVSESTVVRFATFLGYKGYKEFSQAMASEVKNHLVPSGPKEAPYISAEIKDTLTDTLKQDIENLESTKDSIDHDAYLRAVEMLLNAKRVFIAGVSFSAPLADYFAMYLRQALPDVRVLSKGSMQHFFSEVIDLNENDVMVGISFPGYSLSVLRLLEYSQTKNTPVITITDSVHSPLNMYSTVNLTASCDRNAFASSPVAGMSVIGALVMGVLSKRSDKVRERNRKMEDLLNEFDFSGVDRMDPLKDSVL</sequence>
<dbReference type="Proteomes" id="UP000460257">
    <property type="component" value="Unassembled WGS sequence"/>
</dbReference>
<dbReference type="GO" id="GO:0003677">
    <property type="term" value="F:DNA binding"/>
    <property type="evidence" value="ECO:0007669"/>
    <property type="project" value="UniProtKB-KW"/>
</dbReference>
<reference evidence="6" key="1">
    <citation type="journal article" date="2020" name="Appl. Environ. Microbiol.">
        <title>Medium-Chain Fatty Acid Synthesis by 'Candidatus Weimeria bifida' gen. nov., sp. nov., and 'Candidatus Pseudoramibacter fermentans' sp. nov.</title>
        <authorList>
            <person name="Scarborough M.J."/>
            <person name="Myers K.S."/>
            <person name="Donohue T.J."/>
            <person name="Noguera D.R."/>
        </authorList>
    </citation>
    <scope>NUCLEOTIDE SEQUENCE</scope>
    <source>
        <strain evidence="6">LCO1.1</strain>
    </source>
</reference>
<accession>A0A6N7IZ55</accession>
<dbReference type="GO" id="GO:1901135">
    <property type="term" value="P:carbohydrate derivative metabolic process"/>
    <property type="evidence" value="ECO:0007669"/>
    <property type="project" value="InterPro"/>
</dbReference>
<keyword evidence="3" id="KW-0804">Transcription</keyword>
<dbReference type="InterPro" id="IPR035472">
    <property type="entry name" value="RpiR-like_SIS"/>
</dbReference>
<protein>
    <submittedName>
        <fullName evidence="6">MurR/RpiR family transcriptional regulator</fullName>
    </submittedName>
</protein>
<evidence type="ECO:0000313" key="7">
    <source>
        <dbReference type="Proteomes" id="UP000460257"/>
    </source>
</evidence>
<comment type="caution">
    <text evidence="6">The sequence shown here is derived from an EMBL/GenBank/DDBJ whole genome shotgun (WGS) entry which is preliminary data.</text>
</comment>
<keyword evidence="1" id="KW-0805">Transcription regulation</keyword>
<dbReference type="InterPro" id="IPR009057">
    <property type="entry name" value="Homeodomain-like_sf"/>
</dbReference>
<dbReference type="PROSITE" id="PS51464">
    <property type="entry name" value="SIS"/>
    <property type="match status" value="1"/>
</dbReference>
<dbReference type="SUPFAM" id="SSF53697">
    <property type="entry name" value="SIS domain"/>
    <property type="match status" value="1"/>
</dbReference>
<evidence type="ECO:0000256" key="2">
    <source>
        <dbReference type="ARBA" id="ARBA00023125"/>
    </source>
</evidence>
<dbReference type="Pfam" id="PF01380">
    <property type="entry name" value="SIS"/>
    <property type="match status" value="1"/>
</dbReference>
<feature type="domain" description="SIS" evidence="5">
    <location>
        <begin position="125"/>
        <end position="268"/>
    </location>
</feature>
<dbReference type="SUPFAM" id="SSF46689">
    <property type="entry name" value="Homeodomain-like"/>
    <property type="match status" value="1"/>
</dbReference>
<gene>
    <name evidence="6" type="ORF">FRC54_01315</name>
</gene>
<dbReference type="CDD" id="cd05013">
    <property type="entry name" value="SIS_RpiR"/>
    <property type="match status" value="1"/>
</dbReference>
<dbReference type="Pfam" id="PF01418">
    <property type="entry name" value="HTH_6"/>
    <property type="match status" value="1"/>
</dbReference>
<keyword evidence="2" id="KW-0238">DNA-binding</keyword>
<dbReference type="PANTHER" id="PTHR30514">
    <property type="entry name" value="GLUCOKINASE"/>
    <property type="match status" value="1"/>
</dbReference>
<dbReference type="GO" id="GO:0097367">
    <property type="term" value="F:carbohydrate derivative binding"/>
    <property type="evidence" value="ECO:0007669"/>
    <property type="project" value="InterPro"/>
</dbReference>
<evidence type="ECO:0000313" key="6">
    <source>
        <dbReference type="EMBL" id="MQN00627.1"/>
    </source>
</evidence>